<evidence type="ECO:0000256" key="3">
    <source>
        <dbReference type="PIRNR" id="PIRNR000124"/>
    </source>
</evidence>
<dbReference type="NCBIfam" id="TIGR03026">
    <property type="entry name" value="NDP-sugDHase"/>
    <property type="match status" value="1"/>
</dbReference>
<dbReference type="InterPro" id="IPR036220">
    <property type="entry name" value="UDP-Glc/GDP-Man_DH_C_sf"/>
</dbReference>
<dbReference type="RefSeq" id="WP_123255608.1">
    <property type="nucleotide sequence ID" value="NZ_RBED01000103.1"/>
</dbReference>
<evidence type="ECO:0000259" key="4">
    <source>
        <dbReference type="SMART" id="SM00984"/>
    </source>
</evidence>
<evidence type="ECO:0000256" key="1">
    <source>
        <dbReference type="ARBA" id="ARBA00023002"/>
    </source>
</evidence>
<protein>
    <submittedName>
        <fullName evidence="5">UDP-N-acetyl-D-mannosamine dehydrogenase</fullName>
        <ecNumber evidence="5">1.1.1.336</ecNumber>
    </submittedName>
</protein>
<dbReference type="InterPro" id="IPR008927">
    <property type="entry name" value="6-PGluconate_DH-like_C_sf"/>
</dbReference>
<dbReference type="InterPro" id="IPR014027">
    <property type="entry name" value="UDP-Glc/GDP-Man_DH_C"/>
</dbReference>
<accession>A0A3N0BWA5</accession>
<dbReference type="InterPro" id="IPR014026">
    <property type="entry name" value="UDP-Glc/GDP-Man_DH_dimer"/>
</dbReference>
<dbReference type="SUPFAM" id="SSF48179">
    <property type="entry name" value="6-phosphogluconate dehydrogenase C-terminal domain-like"/>
    <property type="match status" value="1"/>
</dbReference>
<dbReference type="Pfam" id="PF03720">
    <property type="entry name" value="UDPG_MGDP_dh_C"/>
    <property type="match status" value="1"/>
</dbReference>
<dbReference type="GO" id="GO:0089714">
    <property type="term" value="F:UDP-N-acetyl-D-mannosamine dehydrogenase activity"/>
    <property type="evidence" value="ECO:0007669"/>
    <property type="project" value="UniProtKB-EC"/>
</dbReference>
<dbReference type="PIRSF" id="PIRSF000124">
    <property type="entry name" value="UDPglc_GDPman_dh"/>
    <property type="match status" value="1"/>
</dbReference>
<dbReference type="SUPFAM" id="SSF52413">
    <property type="entry name" value="UDP-glucose/GDP-mannose dehydrogenase C-terminal domain"/>
    <property type="match status" value="1"/>
</dbReference>
<dbReference type="GO" id="GO:0000271">
    <property type="term" value="P:polysaccharide biosynthetic process"/>
    <property type="evidence" value="ECO:0007669"/>
    <property type="project" value="InterPro"/>
</dbReference>
<dbReference type="EMBL" id="RBED01000103">
    <property type="protein sequence ID" value="RNL53918.1"/>
    <property type="molecule type" value="Genomic_DNA"/>
</dbReference>
<dbReference type="SUPFAM" id="SSF51735">
    <property type="entry name" value="NAD(P)-binding Rossmann-fold domains"/>
    <property type="match status" value="1"/>
</dbReference>
<gene>
    <name evidence="5" type="ORF">D7003_11615</name>
</gene>
<proteinExistence type="inferred from homology"/>
<evidence type="ECO:0000313" key="6">
    <source>
        <dbReference type="Proteomes" id="UP000273807"/>
    </source>
</evidence>
<sequence>MDETVFDVAVIGLGYIGLPTAASFAAKGKKVAGVDVKQATVDAVNRGEVPFVEPDMGVVVSGAVSLGNLVAMTTVPAADAFIIAVPTPLAEGNGADLSYLLSAARAVAPVLRGGELVILESTSPPGTTQRLGAYLLELRPDLSLDALPGRNQVHVVHSPERVLPGRIMIEMVTNDRVIGGLTEEGALLAKRLYEVICQGEILLTDATTAEMTKLVENTFRDVNIAFANELSMICDKLGIDVWKLIELANHHPRVNVLRPGPGVGGHCIAVDPWFIVDAVPELATLTRTAREVNDAKPHHVVAQTVAALEARPGASIAVLGLAFKANIDDVRESPSVTVVEELLRQIPDARLLLVDPNVEEVPAPLAALGISRLHPLDEALAGSDLVLLLVDHDEFLSPDPRALAGKTIIDTRGIWTQPKQEEATRGLATVGATASA</sequence>
<dbReference type="AlphaFoldDB" id="A0A3N0BWA5"/>
<feature type="domain" description="UDP-glucose/GDP-mannose dehydrogenase C-terminal" evidence="4">
    <location>
        <begin position="317"/>
        <end position="417"/>
    </location>
</feature>
<keyword evidence="1 5" id="KW-0560">Oxidoreductase</keyword>
<organism evidence="5 6">
    <name type="scientific">Arthrobacter oryzae</name>
    <dbReference type="NCBI Taxonomy" id="409290"/>
    <lineage>
        <taxon>Bacteria</taxon>
        <taxon>Bacillati</taxon>
        <taxon>Actinomycetota</taxon>
        <taxon>Actinomycetes</taxon>
        <taxon>Micrococcales</taxon>
        <taxon>Micrococcaceae</taxon>
        <taxon>Arthrobacter</taxon>
    </lineage>
</organism>
<dbReference type="InterPro" id="IPR028359">
    <property type="entry name" value="UDP_ManNAc/GlcNAc_DH"/>
</dbReference>
<dbReference type="EC" id="1.1.1.336" evidence="5"/>
<dbReference type="Proteomes" id="UP000273807">
    <property type="component" value="Unassembled WGS sequence"/>
</dbReference>
<dbReference type="PIRSF" id="PIRSF500136">
    <property type="entry name" value="UDP_ManNAc_DH"/>
    <property type="match status" value="1"/>
</dbReference>
<dbReference type="PANTHER" id="PTHR43491">
    <property type="entry name" value="UDP-N-ACETYL-D-MANNOSAMINE DEHYDROGENASE"/>
    <property type="match status" value="1"/>
</dbReference>
<dbReference type="Pfam" id="PF00984">
    <property type="entry name" value="UDPG_MGDP_dh"/>
    <property type="match status" value="1"/>
</dbReference>
<dbReference type="InterPro" id="IPR036291">
    <property type="entry name" value="NAD(P)-bd_dom_sf"/>
</dbReference>
<keyword evidence="6" id="KW-1185">Reference proteome</keyword>
<evidence type="ECO:0000256" key="2">
    <source>
        <dbReference type="ARBA" id="ARBA00023027"/>
    </source>
</evidence>
<comment type="similarity">
    <text evidence="3">Belongs to the UDP-glucose/GDP-mannose dehydrogenase family.</text>
</comment>
<name>A0A3N0BWA5_9MICC</name>
<evidence type="ECO:0000313" key="5">
    <source>
        <dbReference type="EMBL" id="RNL53918.1"/>
    </source>
</evidence>
<dbReference type="Pfam" id="PF03721">
    <property type="entry name" value="UDPG_MGDP_dh_N"/>
    <property type="match status" value="1"/>
</dbReference>
<dbReference type="OrthoDB" id="5193947at2"/>
<dbReference type="SMART" id="SM00984">
    <property type="entry name" value="UDPG_MGDP_dh_C"/>
    <property type="match status" value="1"/>
</dbReference>
<dbReference type="InterPro" id="IPR001732">
    <property type="entry name" value="UDP-Glc/GDP-Man_DH_N"/>
</dbReference>
<keyword evidence="2" id="KW-0520">NAD</keyword>
<reference evidence="5 6" key="1">
    <citation type="submission" date="2018-10" db="EMBL/GenBank/DDBJ databases">
        <title>Genome sequencing of Arthrobacter oryzae TNB02.</title>
        <authorList>
            <person name="Cho Y.-J."/>
            <person name="Cho A."/>
            <person name="Kim O.-S."/>
        </authorList>
    </citation>
    <scope>NUCLEOTIDE SEQUENCE [LARGE SCALE GENOMIC DNA]</scope>
    <source>
        <strain evidence="5 6">TNB02</strain>
    </source>
</reference>
<dbReference type="GO" id="GO:0051287">
    <property type="term" value="F:NAD binding"/>
    <property type="evidence" value="ECO:0007669"/>
    <property type="project" value="InterPro"/>
</dbReference>
<dbReference type="InterPro" id="IPR017476">
    <property type="entry name" value="UDP-Glc/GDP-Man"/>
</dbReference>
<dbReference type="Gene3D" id="3.40.50.720">
    <property type="entry name" value="NAD(P)-binding Rossmann-like Domain"/>
    <property type="match status" value="2"/>
</dbReference>
<dbReference type="NCBIfam" id="NF008286">
    <property type="entry name" value="PRK11064.1"/>
    <property type="match status" value="1"/>
</dbReference>
<comment type="caution">
    <text evidence="5">The sequence shown here is derived from an EMBL/GenBank/DDBJ whole genome shotgun (WGS) entry which is preliminary data.</text>
</comment>
<dbReference type="GO" id="GO:0016628">
    <property type="term" value="F:oxidoreductase activity, acting on the CH-CH group of donors, NAD or NADP as acceptor"/>
    <property type="evidence" value="ECO:0007669"/>
    <property type="project" value="InterPro"/>
</dbReference>
<dbReference type="PANTHER" id="PTHR43491:SF1">
    <property type="entry name" value="UDP-N-ACETYL-D-MANNOSAMINE DEHYDROGENASE"/>
    <property type="match status" value="1"/>
</dbReference>